<organism evidence="7 8">
    <name type="scientific">Limnobacter litoralis</name>
    <dbReference type="NCBI Taxonomy" id="481366"/>
    <lineage>
        <taxon>Bacteria</taxon>
        <taxon>Pseudomonadati</taxon>
        <taxon>Pseudomonadota</taxon>
        <taxon>Betaproteobacteria</taxon>
        <taxon>Burkholderiales</taxon>
        <taxon>Burkholderiaceae</taxon>
        <taxon>Limnobacter</taxon>
    </lineage>
</organism>
<keyword evidence="4 6" id="KW-0378">Hydrolase</keyword>
<evidence type="ECO:0000256" key="3">
    <source>
        <dbReference type="ARBA" id="ARBA00022722"/>
    </source>
</evidence>
<evidence type="ECO:0000313" key="8">
    <source>
        <dbReference type="Proteomes" id="UP001156664"/>
    </source>
</evidence>
<keyword evidence="5 6" id="KW-0269">Exonuclease</keyword>
<dbReference type="HAMAP" id="MF_00337">
    <property type="entry name" value="Exonuc_7_S"/>
    <property type="match status" value="1"/>
</dbReference>
<dbReference type="InterPro" id="IPR037004">
    <property type="entry name" value="Exonuc_VII_ssu_sf"/>
</dbReference>
<keyword evidence="8" id="KW-1185">Reference proteome</keyword>
<dbReference type="EC" id="3.1.11.6" evidence="6"/>
<proteinExistence type="inferred from homology"/>
<dbReference type="EMBL" id="BSOJ01000010">
    <property type="protein sequence ID" value="GLR25987.1"/>
    <property type="molecule type" value="Genomic_DNA"/>
</dbReference>
<evidence type="ECO:0000313" key="7">
    <source>
        <dbReference type="EMBL" id="GLR25987.1"/>
    </source>
</evidence>
<dbReference type="NCBIfam" id="TIGR01280">
    <property type="entry name" value="xseB"/>
    <property type="match status" value="1"/>
</dbReference>
<evidence type="ECO:0000256" key="6">
    <source>
        <dbReference type="HAMAP-Rule" id="MF_00337"/>
    </source>
</evidence>
<comment type="subunit">
    <text evidence="6">Heterooligomer composed of large and small subunits.</text>
</comment>
<dbReference type="PANTHER" id="PTHR34137:SF1">
    <property type="entry name" value="EXODEOXYRIBONUCLEASE 7 SMALL SUBUNIT"/>
    <property type="match status" value="1"/>
</dbReference>
<name>A0ABQ5YRC5_9BURK</name>
<evidence type="ECO:0000256" key="5">
    <source>
        <dbReference type="ARBA" id="ARBA00022839"/>
    </source>
</evidence>
<comment type="subcellular location">
    <subcellularLocation>
        <location evidence="6">Cytoplasm</location>
    </subcellularLocation>
</comment>
<reference evidence="8" key="1">
    <citation type="journal article" date="2019" name="Int. J. Syst. Evol. Microbiol.">
        <title>The Global Catalogue of Microorganisms (GCM) 10K type strain sequencing project: providing services to taxonomists for standard genome sequencing and annotation.</title>
        <authorList>
            <consortium name="The Broad Institute Genomics Platform"/>
            <consortium name="The Broad Institute Genome Sequencing Center for Infectious Disease"/>
            <person name="Wu L."/>
            <person name="Ma J."/>
        </authorList>
    </citation>
    <scope>NUCLEOTIDE SEQUENCE [LARGE SCALE GENOMIC DNA]</scope>
    <source>
        <strain evidence="8">NBRC 105857</strain>
    </source>
</reference>
<comment type="catalytic activity">
    <reaction evidence="6">
        <text>Exonucleolytic cleavage in either 5'- to 3'- or 3'- to 5'-direction to yield nucleoside 5'-phosphates.</text>
        <dbReference type="EC" id="3.1.11.6"/>
    </reaction>
</comment>
<comment type="caution">
    <text evidence="7">The sequence shown here is derived from an EMBL/GenBank/DDBJ whole genome shotgun (WGS) entry which is preliminary data.</text>
</comment>
<gene>
    <name evidence="6" type="primary">xseB</name>
    <name evidence="7" type="ORF">GCM10007875_10750</name>
</gene>
<accession>A0ABQ5YRC5</accession>
<dbReference type="InterPro" id="IPR003761">
    <property type="entry name" value="Exonuc_VII_S"/>
</dbReference>
<dbReference type="Proteomes" id="UP001156664">
    <property type="component" value="Unassembled WGS sequence"/>
</dbReference>
<keyword evidence="2 6" id="KW-0963">Cytoplasm</keyword>
<evidence type="ECO:0000256" key="1">
    <source>
        <dbReference type="ARBA" id="ARBA00009998"/>
    </source>
</evidence>
<keyword evidence="3 6" id="KW-0540">Nuclease</keyword>
<comment type="similarity">
    <text evidence="1 6">Belongs to the XseB family.</text>
</comment>
<dbReference type="Gene3D" id="1.10.287.1040">
    <property type="entry name" value="Exonuclease VII, small subunit"/>
    <property type="match status" value="1"/>
</dbReference>
<dbReference type="SUPFAM" id="SSF116842">
    <property type="entry name" value="XseB-like"/>
    <property type="match status" value="1"/>
</dbReference>
<dbReference type="Pfam" id="PF02609">
    <property type="entry name" value="Exonuc_VII_S"/>
    <property type="match status" value="1"/>
</dbReference>
<evidence type="ECO:0000256" key="2">
    <source>
        <dbReference type="ARBA" id="ARBA00022490"/>
    </source>
</evidence>
<evidence type="ECO:0000256" key="4">
    <source>
        <dbReference type="ARBA" id="ARBA00022801"/>
    </source>
</evidence>
<protein>
    <recommendedName>
        <fullName evidence="6">Exodeoxyribonuclease 7 small subunit</fullName>
        <ecNumber evidence="6">3.1.11.6</ecNumber>
    </recommendedName>
    <alternativeName>
        <fullName evidence="6">Exodeoxyribonuclease VII small subunit</fullName>
        <shortName evidence="6">Exonuclease VII small subunit</shortName>
    </alternativeName>
</protein>
<comment type="function">
    <text evidence="6">Bidirectionally degrades single-stranded DNA into large acid-insoluble oligonucleotides, which are then degraded further into small acid-soluble oligonucleotides.</text>
</comment>
<dbReference type="PIRSF" id="PIRSF006488">
    <property type="entry name" value="Exonuc_VII_S"/>
    <property type="match status" value="1"/>
</dbReference>
<sequence>MSQPASFEQALTELEALVDKMDAPGVGLDQLLADYKRGAALVKYCKGRLSVIRDEVAKIDAELGDEPSSDRG</sequence>
<dbReference type="PANTHER" id="PTHR34137">
    <property type="entry name" value="EXODEOXYRIBONUCLEASE 7 SMALL SUBUNIT"/>
    <property type="match status" value="1"/>
</dbReference>